<dbReference type="AlphaFoldDB" id="A0A6D2JRF6"/>
<dbReference type="SUPFAM" id="SSF52058">
    <property type="entry name" value="L domain-like"/>
    <property type="match status" value="1"/>
</dbReference>
<dbReference type="PANTHER" id="PTHR48061:SF46">
    <property type="entry name" value="LEUCINE-RICH REPEAT-CONTAINING N-TERMINAL PLANT-TYPE DOMAIN-CONTAINING PROTEIN"/>
    <property type="match status" value="1"/>
</dbReference>
<evidence type="ECO:0000313" key="14">
    <source>
        <dbReference type="Proteomes" id="UP000467841"/>
    </source>
</evidence>
<comment type="similarity">
    <text evidence="2">Belongs to the RLP family.</text>
</comment>
<gene>
    <name evidence="13" type="ORF">MERR_LOCUS30006</name>
</gene>
<dbReference type="InterPro" id="IPR046956">
    <property type="entry name" value="RLP23-like"/>
</dbReference>
<evidence type="ECO:0000256" key="4">
    <source>
        <dbReference type="ARBA" id="ARBA00022692"/>
    </source>
</evidence>
<dbReference type="Gene3D" id="3.80.10.10">
    <property type="entry name" value="Ribonuclease Inhibitor"/>
    <property type="match status" value="2"/>
</dbReference>
<evidence type="ECO:0000256" key="11">
    <source>
        <dbReference type="SAM" id="Phobius"/>
    </source>
</evidence>
<name>A0A6D2JRF6_9BRAS</name>
<evidence type="ECO:0000256" key="9">
    <source>
        <dbReference type="ARBA" id="ARBA00023170"/>
    </source>
</evidence>
<feature type="domain" description="Leucine-rich repeat-containing N-terminal plant-type" evidence="12">
    <location>
        <begin position="44"/>
        <end position="84"/>
    </location>
</feature>
<dbReference type="Pfam" id="PF13855">
    <property type="entry name" value="LRR_8"/>
    <property type="match status" value="1"/>
</dbReference>
<dbReference type="FunFam" id="3.80.10.10:FF:000041">
    <property type="entry name" value="LRR receptor-like serine/threonine-protein kinase ERECTA"/>
    <property type="match status" value="1"/>
</dbReference>
<protein>
    <recommendedName>
        <fullName evidence="12">Leucine-rich repeat-containing N-terminal plant-type domain-containing protein</fullName>
    </recommendedName>
</protein>
<keyword evidence="7 11" id="KW-1133">Transmembrane helix</keyword>
<dbReference type="Proteomes" id="UP000467841">
    <property type="component" value="Unassembled WGS sequence"/>
</dbReference>
<comment type="subcellular location">
    <subcellularLocation>
        <location evidence="1">Membrane</location>
        <topology evidence="1">Single-pass type I membrane protein</topology>
    </subcellularLocation>
</comment>
<evidence type="ECO:0000256" key="3">
    <source>
        <dbReference type="ARBA" id="ARBA00022614"/>
    </source>
</evidence>
<evidence type="ECO:0000256" key="2">
    <source>
        <dbReference type="ARBA" id="ARBA00009592"/>
    </source>
</evidence>
<evidence type="ECO:0000256" key="5">
    <source>
        <dbReference type="ARBA" id="ARBA00022729"/>
    </source>
</evidence>
<evidence type="ECO:0000259" key="12">
    <source>
        <dbReference type="Pfam" id="PF08263"/>
    </source>
</evidence>
<dbReference type="PANTHER" id="PTHR48061">
    <property type="entry name" value="LEUCINE-RICH REPEAT RECEPTOR PROTEIN KINASE EMS1-LIKE-RELATED"/>
    <property type="match status" value="1"/>
</dbReference>
<keyword evidence="6" id="KW-0677">Repeat</keyword>
<evidence type="ECO:0000313" key="13">
    <source>
        <dbReference type="EMBL" id="CAA7042771.1"/>
    </source>
</evidence>
<reference evidence="13" key="1">
    <citation type="submission" date="2020-01" db="EMBL/GenBank/DDBJ databases">
        <authorList>
            <person name="Mishra B."/>
        </authorList>
    </citation>
    <scope>NUCLEOTIDE SEQUENCE [LARGE SCALE GENOMIC DNA]</scope>
</reference>
<evidence type="ECO:0000256" key="8">
    <source>
        <dbReference type="ARBA" id="ARBA00023136"/>
    </source>
</evidence>
<dbReference type="InterPro" id="IPR001611">
    <property type="entry name" value="Leu-rich_rpt"/>
</dbReference>
<keyword evidence="3" id="KW-0433">Leucine-rich repeat</keyword>
<evidence type="ECO:0000256" key="1">
    <source>
        <dbReference type="ARBA" id="ARBA00004479"/>
    </source>
</evidence>
<proteinExistence type="inferred from homology"/>
<dbReference type="InterPro" id="IPR013210">
    <property type="entry name" value="LRR_N_plant-typ"/>
</dbReference>
<dbReference type="GO" id="GO:0016020">
    <property type="term" value="C:membrane"/>
    <property type="evidence" value="ECO:0007669"/>
    <property type="project" value="UniProtKB-SubCell"/>
</dbReference>
<keyword evidence="4 11" id="KW-0812">Transmembrane</keyword>
<organism evidence="13 14">
    <name type="scientific">Microthlaspi erraticum</name>
    <dbReference type="NCBI Taxonomy" id="1685480"/>
    <lineage>
        <taxon>Eukaryota</taxon>
        <taxon>Viridiplantae</taxon>
        <taxon>Streptophyta</taxon>
        <taxon>Embryophyta</taxon>
        <taxon>Tracheophyta</taxon>
        <taxon>Spermatophyta</taxon>
        <taxon>Magnoliopsida</taxon>
        <taxon>eudicotyledons</taxon>
        <taxon>Gunneridae</taxon>
        <taxon>Pentapetalae</taxon>
        <taxon>rosids</taxon>
        <taxon>malvids</taxon>
        <taxon>Brassicales</taxon>
        <taxon>Brassicaceae</taxon>
        <taxon>Coluteocarpeae</taxon>
        <taxon>Microthlaspi</taxon>
    </lineage>
</organism>
<accession>A0A6D2JRF6</accession>
<keyword evidence="14" id="KW-1185">Reference proteome</keyword>
<dbReference type="Pfam" id="PF08263">
    <property type="entry name" value="LRRNT_2"/>
    <property type="match status" value="1"/>
</dbReference>
<evidence type="ECO:0000256" key="10">
    <source>
        <dbReference type="ARBA" id="ARBA00023180"/>
    </source>
</evidence>
<evidence type="ECO:0000256" key="6">
    <source>
        <dbReference type="ARBA" id="ARBA00022737"/>
    </source>
</evidence>
<comment type="caution">
    <text evidence="13">The sequence shown here is derived from an EMBL/GenBank/DDBJ whole genome shotgun (WGS) entry which is preliminary data.</text>
</comment>
<keyword evidence="5" id="KW-0732">Signal</keyword>
<keyword evidence="8 11" id="KW-0472">Membrane</keyword>
<dbReference type="Pfam" id="PF00560">
    <property type="entry name" value="LRR_1"/>
    <property type="match status" value="1"/>
</dbReference>
<feature type="transmembrane region" description="Helical" evidence="11">
    <location>
        <begin position="12"/>
        <end position="33"/>
    </location>
</feature>
<dbReference type="InterPro" id="IPR032675">
    <property type="entry name" value="LRR_dom_sf"/>
</dbReference>
<keyword evidence="9" id="KW-0675">Receptor</keyword>
<evidence type="ECO:0000256" key="7">
    <source>
        <dbReference type="ARBA" id="ARBA00022989"/>
    </source>
</evidence>
<keyword evidence="10" id="KW-0325">Glycoprotein</keyword>
<dbReference type="EMBL" id="CACVBM020001274">
    <property type="protein sequence ID" value="CAA7042771.1"/>
    <property type="molecule type" value="Genomic_DNA"/>
</dbReference>
<dbReference type="OrthoDB" id="442066at2759"/>
<sequence>MTIPRPHKSYCFSGIVVTLYFFFLASSVLHTLASSPPMLHYCRHDQRDALFEFKQEFPVHESNSNPSLSSWNKSSDCCLWKGVTYDAKSGKVISLYLMSTPLNNSLKPNSGLFKLRYLHLSNNGFSGSIPQCLRNTINNLEELNLQNNNLSGVLPPDLFVNATRLEIVDVSGNQLKGKLPKSLINCISLELLSVESNRIKDEFPSWLGSLPSLNVLILRSNQFYLRALVSSQCLHWIPKFKESSIYHITTSLELCHLSIFPAGVK</sequence>